<name>M5PQ33_DESAF</name>
<proteinExistence type="inferred from homology"/>
<protein>
    <submittedName>
        <fullName evidence="7">Signal peptide peptidase A</fullName>
    </submittedName>
</protein>
<gene>
    <name evidence="7" type="ORF">PCS_03143</name>
</gene>
<sequence>MRSAYMLLFLLLASALSGCASVNLFPDYSEPLREFTLEGTAEPKVVLLTVRGTLETGPDEETFREKPGIVQETVSQLDKAAADPSVKALVLAVDSPGGTATASDILYGELLAWKQKTKAKLVVCMLEVAASGGYYISLPADVIVAHPTTITGSVGTIFIRPKVVGLMDKIGVDVDVTKSGVNKDMGSPFRQPSREEVEMFDGIVGDMNSRFLSLVAKHRKLSDENMRQVSTARVFTANQARKVGLVDEIGNIDFAVATARKQAGLPENTRLVVYRRTEYADDNPYNSLLTRMASQPALVDLGAAGDLLRRRTGFYYLWEPGY</sequence>
<dbReference type="PANTHER" id="PTHR42987:SF4">
    <property type="entry name" value="PROTEASE SOHB-RELATED"/>
    <property type="match status" value="1"/>
</dbReference>
<comment type="caution">
    <text evidence="7">The sequence shown here is derived from an EMBL/GenBank/DDBJ whole genome shotgun (WGS) entry which is preliminary data.</text>
</comment>
<evidence type="ECO:0000256" key="2">
    <source>
        <dbReference type="ARBA" id="ARBA00022670"/>
    </source>
</evidence>
<dbReference type="Pfam" id="PF01343">
    <property type="entry name" value="Peptidase_S49"/>
    <property type="match status" value="1"/>
</dbReference>
<dbReference type="InterPro" id="IPR004635">
    <property type="entry name" value="Pept_S49_SppA"/>
</dbReference>
<evidence type="ECO:0000256" key="1">
    <source>
        <dbReference type="ARBA" id="ARBA00008683"/>
    </source>
</evidence>
<evidence type="ECO:0000256" key="4">
    <source>
        <dbReference type="ARBA" id="ARBA00022825"/>
    </source>
</evidence>
<keyword evidence="2" id="KW-0645">Protease</keyword>
<dbReference type="OrthoDB" id="9764363at2"/>
<dbReference type="InterPro" id="IPR029045">
    <property type="entry name" value="ClpP/crotonase-like_dom_sf"/>
</dbReference>
<dbReference type="PATRIC" id="fig|1262666.3.peg.3188"/>
<dbReference type="RefSeq" id="WP_005988907.1">
    <property type="nucleotide sequence ID" value="NZ_AOSV01000035.1"/>
</dbReference>
<dbReference type="Proteomes" id="UP000011922">
    <property type="component" value="Unassembled WGS sequence"/>
</dbReference>
<dbReference type="Gene3D" id="6.20.330.10">
    <property type="match status" value="1"/>
</dbReference>
<dbReference type="Gene3D" id="3.90.226.10">
    <property type="entry name" value="2-enoyl-CoA Hydratase, Chain A, domain 1"/>
    <property type="match status" value="1"/>
</dbReference>
<keyword evidence="3" id="KW-0378">Hydrolase</keyword>
<dbReference type="SUPFAM" id="SSF52096">
    <property type="entry name" value="ClpP/crotonase"/>
    <property type="match status" value="1"/>
</dbReference>
<feature type="chain" id="PRO_5004069380" evidence="5">
    <location>
        <begin position="21"/>
        <end position="322"/>
    </location>
</feature>
<evidence type="ECO:0000313" key="7">
    <source>
        <dbReference type="EMBL" id="EMG36080.1"/>
    </source>
</evidence>
<keyword evidence="5" id="KW-0732">Signal</keyword>
<dbReference type="GO" id="GO:0006508">
    <property type="term" value="P:proteolysis"/>
    <property type="evidence" value="ECO:0007669"/>
    <property type="project" value="UniProtKB-KW"/>
</dbReference>
<evidence type="ECO:0000313" key="8">
    <source>
        <dbReference type="Proteomes" id="UP000011922"/>
    </source>
</evidence>
<keyword evidence="4" id="KW-0720">Serine protease</keyword>
<dbReference type="CDD" id="cd07023">
    <property type="entry name" value="S49_Sppa_N_C"/>
    <property type="match status" value="1"/>
</dbReference>
<evidence type="ECO:0000256" key="5">
    <source>
        <dbReference type="SAM" id="SignalP"/>
    </source>
</evidence>
<comment type="similarity">
    <text evidence="1">Belongs to the peptidase S49 family.</text>
</comment>
<dbReference type="GO" id="GO:0008236">
    <property type="term" value="F:serine-type peptidase activity"/>
    <property type="evidence" value="ECO:0007669"/>
    <property type="project" value="UniProtKB-KW"/>
</dbReference>
<evidence type="ECO:0000256" key="3">
    <source>
        <dbReference type="ARBA" id="ARBA00022801"/>
    </source>
</evidence>
<organism evidence="7 8">
    <name type="scientific">Desulfocurvibacter africanus PCS</name>
    <dbReference type="NCBI Taxonomy" id="1262666"/>
    <lineage>
        <taxon>Bacteria</taxon>
        <taxon>Pseudomonadati</taxon>
        <taxon>Thermodesulfobacteriota</taxon>
        <taxon>Desulfovibrionia</taxon>
        <taxon>Desulfovibrionales</taxon>
        <taxon>Desulfovibrionaceae</taxon>
        <taxon>Desulfocurvibacter</taxon>
    </lineage>
</organism>
<feature type="signal peptide" evidence="5">
    <location>
        <begin position="1"/>
        <end position="20"/>
    </location>
</feature>
<reference evidence="7 8" key="1">
    <citation type="journal article" date="2013" name="Genome Announc.">
        <title>Draft Genome Sequence for Desulfovibrio africanus Strain PCS.</title>
        <authorList>
            <person name="Brown S.D."/>
            <person name="Utturkar S.M."/>
            <person name="Arkin A.P."/>
            <person name="Deutschbauer A.M."/>
            <person name="Elias D.A."/>
            <person name="Hazen T.C."/>
            <person name="Chakraborty R."/>
        </authorList>
    </citation>
    <scope>NUCLEOTIDE SEQUENCE [LARGE SCALE GENOMIC DNA]</scope>
    <source>
        <strain evidence="7 8">PCS</strain>
    </source>
</reference>
<dbReference type="PROSITE" id="PS51257">
    <property type="entry name" value="PROKAR_LIPOPROTEIN"/>
    <property type="match status" value="1"/>
</dbReference>
<dbReference type="InterPro" id="IPR047272">
    <property type="entry name" value="S49_SppA_C"/>
</dbReference>
<dbReference type="EMBL" id="AOSV01000035">
    <property type="protein sequence ID" value="EMG36080.1"/>
    <property type="molecule type" value="Genomic_DNA"/>
</dbReference>
<accession>M5PQ33</accession>
<dbReference type="NCBIfam" id="TIGR00706">
    <property type="entry name" value="SppA_dom"/>
    <property type="match status" value="1"/>
</dbReference>
<dbReference type="InterPro" id="IPR002142">
    <property type="entry name" value="Peptidase_S49"/>
</dbReference>
<dbReference type="AlphaFoldDB" id="M5PQ33"/>
<feature type="domain" description="Peptidase S49" evidence="6">
    <location>
        <begin position="115"/>
        <end position="265"/>
    </location>
</feature>
<dbReference type="PANTHER" id="PTHR42987">
    <property type="entry name" value="PEPTIDASE S49"/>
    <property type="match status" value="1"/>
</dbReference>
<evidence type="ECO:0000259" key="6">
    <source>
        <dbReference type="Pfam" id="PF01343"/>
    </source>
</evidence>